<keyword evidence="1" id="KW-1133">Transmembrane helix</keyword>
<keyword evidence="1" id="KW-0812">Transmembrane</keyword>
<comment type="caution">
    <text evidence="3">The sequence shown here is derived from an EMBL/GenBank/DDBJ whole genome shotgun (WGS) entry which is preliminary data.</text>
</comment>
<dbReference type="RefSeq" id="WP_315735130.1">
    <property type="nucleotide sequence ID" value="NZ_JAVYII010000008.1"/>
</dbReference>
<keyword evidence="1" id="KW-0472">Membrane</keyword>
<protein>
    <recommendedName>
        <fullName evidence="2">ARB-07466-like C-terminal domain-containing protein</fullName>
    </recommendedName>
</protein>
<keyword evidence="4" id="KW-1185">Reference proteome</keyword>
<evidence type="ECO:0000259" key="2">
    <source>
        <dbReference type="Pfam" id="PF26571"/>
    </source>
</evidence>
<dbReference type="Proteomes" id="UP001268542">
    <property type="component" value="Unassembled WGS sequence"/>
</dbReference>
<accession>A0ABU3Q1I9</accession>
<dbReference type="EMBL" id="JAVYII010000008">
    <property type="protein sequence ID" value="MDT9594897.1"/>
    <property type="molecule type" value="Genomic_DNA"/>
</dbReference>
<gene>
    <name evidence="3" type="ORF">RDV89_17545</name>
</gene>
<dbReference type="Pfam" id="PF26571">
    <property type="entry name" value="VldE"/>
    <property type="match status" value="1"/>
</dbReference>
<name>A0ABU3Q1I9_9ACTN</name>
<feature type="transmembrane region" description="Helical" evidence="1">
    <location>
        <begin position="24"/>
        <end position="46"/>
    </location>
</feature>
<reference evidence="3 4" key="1">
    <citation type="submission" date="2023-08" db="EMBL/GenBank/DDBJ databases">
        <title>Nocardioides seae sp. nov., a bacterium isolated from a soil.</title>
        <authorList>
            <person name="Wang X."/>
        </authorList>
    </citation>
    <scope>NUCLEOTIDE SEQUENCE [LARGE SCALE GENOMIC DNA]</scope>
    <source>
        <strain evidence="3 4">YZH12</strain>
    </source>
</reference>
<dbReference type="InterPro" id="IPR058593">
    <property type="entry name" value="ARB_07466-like_C"/>
</dbReference>
<evidence type="ECO:0000313" key="4">
    <source>
        <dbReference type="Proteomes" id="UP001268542"/>
    </source>
</evidence>
<sequence length="379" mass="39039">MASPGAALALAAAAKDPRVRRGAGALVVLVLIAPMGMAVLMLTLLAGAGGASLAPRASSVACAPGQGGRVGAGETFADVDLDAAQVGVAREVLAAVRAFEPTAQNPYAGVVALATALQESSLRNLDYGDRDSLGVFQQRPSQGWGTADQVRDIAYATTMFLERLVDVGGWEDLSLTDAAQAVQRSGFPEAYAKWEPAATQLVEELWPAAGAEPMSAPVSDEETSGQAVVANAGCSGIPVGLAVGVPENCTATGGSAEQGLVPNALAVMRCTLTVFGPHRVSGVGGRPNASDHPNGRAVDVMIDDYDTAAGNAHGWVIAHWIQANAAHFGVTYVIFDDQVWSAGRADEGWRAYCHPNHQSTCGGGDTLRHLDHVHVSVAE</sequence>
<evidence type="ECO:0000256" key="1">
    <source>
        <dbReference type="SAM" id="Phobius"/>
    </source>
</evidence>
<evidence type="ECO:0000313" key="3">
    <source>
        <dbReference type="EMBL" id="MDT9594897.1"/>
    </source>
</evidence>
<organism evidence="3 4">
    <name type="scientific">Nocardioides imazamoxiresistens</name>
    <dbReference type="NCBI Taxonomy" id="3231893"/>
    <lineage>
        <taxon>Bacteria</taxon>
        <taxon>Bacillati</taxon>
        <taxon>Actinomycetota</taxon>
        <taxon>Actinomycetes</taxon>
        <taxon>Propionibacteriales</taxon>
        <taxon>Nocardioidaceae</taxon>
        <taxon>Nocardioides</taxon>
    </lineage>
</organism>
<feature type="domain" description="ARB-07466-like C-terminal" evidence="2">
    <location>
        <begin position="257"/>
        <end position="353"/>
    </location>
</feature>
<proteinExistence type="predicted"/>